<keyword evidence="2" id="KW-1185">Reference proteome</keyword>
<reference evidence="1 2" key="1">
    <citation type="submission" date="2017-10" db="EMBL/GenBank/DDBJ databases">
        <title>Bifidobacterium xylocopum sp. nov. and Bifidobacterium aemilianum sp. nov., from the carpenter bee (Xylocopa violacea) digestive tract.</title>
        <authorList>
            <person name="Alberoni D."/>
            <person name="Baffoni L."/>
            <person name="Di Gioia D."/>
            <person name="Gaggia F."/>
            <person name="Biavati B."/>
        </authorList>
    </citation>
    <scope>NUCLEOTIDE SEQUENCE [LARGE SCALE GENOMIC DNA]</scope>
    <source>
        <strain evidence="1 2">XV2</strain>
    </source>
</reference>
<accession>A0A366KB18</accession>
<evidence type="ECO:0000313" key="1">
    <source>
        <dbReference type="EMBL" id="RBP98926.1"/>
    </source>
</evidence>
<sequence length="103" mass="11024">MSQGFSAILFTTDIELDGDILGVGVQTGLHLVALTDAGGLGLDLDGRDLAAQVGERVGTIGAYQDQQVRIQHGFLGELDAQLAHLAYDIVDSQRQWCPWNGMV</sequence>
<comment type="caution">
    <text evidence="1">The sequence shown here is derived from an EMBL/GenBank/DDBJ whole genome shotgun (WGS) entry which is preliminary data.</text>
</comment>
<dbReference type="EMBL" id="PDCH01000015">
    <property type="protein sequence ID" value="RBP98926.1"/>
    <property type="molecule type" value="Genomic_DNA"/>
</dbReference>
<organism evidence="1 2">
    <name type="scientific">Bifidobacterium xylocopae</name>
    <dbReference type="NCBI Taxonomy" id="2493119"/>
    <lineage>
        <taxon>Bacteria</taxon>
        <taxon>Bacillati</taxon>
        <taxon>Actinomycetota</taxon>
        <taxon>Actinomycetes</taxon>
        <taxon>Bifidobacteriales</taxon>
        <taxon>Bifidobacteriaceae</taxon>
        <taxon>Bifidobacterium</taxon>
    </lineage>
</organism>
<dbReference type="RefSeq" id="WP_113853869.1">
    <property type="nucleotide sequence ID" value="NZ_PDCH01000015.1"/>
</dbReference>
<dbReference type="Proteomes" id="UP000252345">
    <property type="component" value="Unassembled WGS sequence"/>
</dbReference>
<gene>
    <name evidence="1" type="ORF">CRD59_06425</name>
</gene>
<evidence type="ECO:0000313" key="2">
    <source>
        <dbReference type="Proteomes" id="UP000252345"/>
    </source>
</evidence>
<protein>
    <submittedName>
        <fullName evidence="1">Uncharacterized protein</fullName>
    </submittedName>
</protein>
<dbReference type="AlphaFoldDB" id="A0A366KB18"/>
<name>A0A366KB18_9BIFI</name>
<proteinExistence type="predicted"/>